<dbReference type="Proteomes" id="UP001163115">
    <property type="component" value="Chromosome"/>
</dbReference>
<evidence type="ECO:0000313" key="2">
    <source>
        <dbReference type="Proteomes" id="UP001163115"/>
    </source>
</evidence>
<dbReference type="EMBL" id="CP113524">
    <property type="protein sequence ID" value="WAJ23979.1"/>
    <property type="molecule type" value="Genomic_DNA"/>
</dbReference>
<evidence type="ECO:0000313" key="1">
    <source>
        <dbReference type="EMBL" id="WAJ23979.1"/>
    </source>
</evidence>
<sequence>MNAEIAFFKGSKIAETGLEEDEKQFLEFLVGLIYKTKEECPKALFILPDSQALLKPYYWNGMGRISSLEAIEAVGTCWDLTCSVTKSLKAFDASGGHREKLRLCAMFYPEKITLTKFLQQCQRLIKENISFSVGTPGDPENLEAIRQLRSRLSMEIHVFIESLEGFGIIYSQEEELSFRSIDPYFKVKGSKNFEQRFKEQGMEMNEEPCEIFGKFPLFRIPKRIRAFFIPGDEIPVSEFEQEDSNYLIKLKELKESAPLYLITSQPYKEAARNFTFLFPLLSGGIFAGGSHILSIKKGRLPRREQYVSMDPDLLTFLKEKQAEYGCQIRILEHEDMIYRLTMEKPFSRVWRDAEQEAFAAEIPKESFRCYVEQNCFHIVSANADTERGIALIRQWFTISSEDYDILSDL</sequence>
<protein>
    <submittedName>
        <fullName evidence="1">Uncharacterized protein</fullName>
    </submittedName>
</protein>
<accession>A0ABY7ABA6</accession>
<proteinExistence type="predicted"/>
<reference evidence="1" key="1">
    <citation type="submission" date="2022-11" db="EMBL/GenBank/DDBJ databases">
        <title>Lacrimispora xylanolytica sy1, complete genome.</title>
        <authorList>
            <person name="Choi S."/>
        </authorList>
    </citation>
    <scope>NUCLEOTIDE SEQUENCE</scope>
    <source>
        <strain evidence="1">Sy1</strain>
    </source>
</reference>
<organism evidence="1 2">
    <name type="scientific">Lacrimispora xylanolytica</name>
    <dbReference type="NCBI Taxonomy" id="29375"/>
    <lineage>
        <taxon>Bacteria</taxon>
        <taxon>Bacillati</taxon>
        <taxon>Bacillota</taxon>
        <taxon>Clostridia</taxon>
        <taxon>Lachnospirales</taxon>
        <taxon>Lachnospiraceae</taxon>
        <taxon>Lacrimispora</taxon>
    </lineage>
</organism>
<dbReference type="RefSeq" id="WP_024837868.1">
    <property type="nucleotide sequence ID" value="NZ_CP113524.1"/>
</dbReference>
<gene>
    <name evidence="1" type="ORF">OW255_00155</name>
</gene>
<name>A0ABY7ABA6_9FIRM</name>
<keyword evidence="2" id="KW-1185">Reference proteome</keyword>